<accession>A0A3D8YGK6</accession>
<evidence type="ECO:0000313" key="2">
    <source>
        <dbReference type="Proteomes" id="UP000256373"/>
    </source>
</evidence>
<dbReference type="RefSeq" id="WP_115829587.1">
    <property type="nucleotide sequence ID" value="NZ_QNUL01000002.1"/>
</dbReference>
<protein>
    <recommendedName>
        <fullName evidence="3">Antitoxin</fullName>
    </recommendedName>
</protein>
<evidence type="ECO:0000313" key="1">
    <source>
        <dbReference type="EMBL" id="REA63838.1"/>
    </source>
</evidence>
<gene>
    <name evidence="1" type="ORF">DSL64_04460</name>
</gene>
<dbReference type="InterPro" id="IPR045944">
    <property type="entry name" value="DUF6364"/>
</dbReference>
<dbReference type="EMBL" id="QNUL01000002">
    <property type="protein sequence ID" value="REA63838.1"/>
    <property type="molecule type" value="Genomic_DNA"/>
</dbReference>
<dbReference type="AlphaFoldDB" id="A0A3D8YGK6"/>
<reference evidence="1 2" key="1">
    <citation type="submission" date="2018-07" db="EMBL/GenBank/DDBJ databases">
        <title>Dyadobacter roseus sp. nov., isolated from rose rhizosphere soil.</title>
        <authorList>
            <person name="Chen L."/>
        </authorList>
    </citation>
    <scope>NUCLEOTIDE SEQUENCE [LARGE SCALE GENOMIC DNA]</scope>
    <source>
        <strain evidence="1 2">RS19</strain>
    </source>
</reference>
<evidence type="ECO:0008006" key="3">
    <source>
        <dbReference type="Google" id="ProtNLM"/>
    </source>
</evidence>
<dbReference type="Pfam" id="PF19891">
    <property type="entry name" value="DUF6364"/>
    <property type="match status" value="1"/>
</dbReference>
<name>A0A3D8YGK6_9BACT</name>
<proteinExistence type="predicted"/>
<keyword evidence="2" id="KW-1185">Reference proteome</keyword>
<dbReference type="Proteomes" id="UP000256373">
    <property type="component" value="Unassembled WGS sequence"/>
</dbReference>
<sequence>MKTKLTLMIEQSTIKKAKKYAQQRRRSLSSLIQNYLKASSNDEVSAEDEFSPTVSLLKGSFKQTQKLGYKEELVNRLSEKYRR</sequence>
<organism evidence="1 2">
    <name type="scientific">Dyadobacter luteus</name>
    <dbReference type="NCBI Taxonomy" id="2259619"/>
    <lineage>
        <taxon>Bacteria</taxon>
        <taxon>Pseudomonadati</taxon>
        <taxon>Bacteroidota</taxon>
        <taxon>Cytophagia</taxon>
        <taxon>Cytophagales</taxon>
        <taxon>Spirosomataceae</taxon>
        <taxon>Dyadobacter</taxon>
    </lineage>
</organism>
<dbReference type="OrthoDB" id="1121643at2"/>
<comment type="caution">
    <text evidence="1">The sequence shown here is derived from an EMBL/GenBank/DDBJ whole genome shotgun (WGS) entry which is preliminary data.</text>
</comment>